<protein>
    <recommendedName>
        <fullName evidence="2">IBR domain-containing protein</fullName>
    </recommendedName>
</protein>
<accession>A0A1V0SF07</accession>
<evidence type="ECO:0000313" key="1">
    <source>
        <dbReference type="EMBL" id="ARF10303.1"/>
    </source>
</evidence>
<name>A0A1V0SF07_9VIRU</name>
<gene>
    <name evidence="1" type="ORF">Hokovirus_1_182</name>
</gene>
<proteinExistence type="predicted"/>
<evidence type="ECO:0008006" key="2">
    <source>
        <dbReference type="Google" id="ProtNLM"/>
    </source>
</evidence>
<organism evidence="1">
    <name type="scientific">Hokovirus HKV1</name>
    <dbReference type="NCBI Taxonomy" id="1977638"/>
    <lineage>
        <taxon>Viruses</taxon>
        <taxon>Varidnaviria</taxon>
        <taxon>Bamfordvirae</taxon>
        <taxon>Nucleocytoviricota</taxon>
        <taxon>Megaviricetes</taxon>
        <taxon>Imitervirales</taxon>
        <taxon>Mimiviridae</taxon>
        <taxon>Klosneuvirinae</taxon>
        <taxon>Hokovirus</taxon>
    </lineage>
</organism>
<reference evidence="1" key="1">
    <citation type="journal article" date="2017" name="Science">
        <title>Giant viruses with an expanded complement of translation system components.</title>
        <authorList>
            <person name="Schulz F."/>
            <person name="Yutin N."/>
            <person name="Ivanova N.N."/>
            <person name="Ortega D.R."/>
            <person name="Lee T.K."/>
            <person name="Vierheilig J."/>
            <person name="Daims H."/>
            <person name="Horn M."/>
            <person name="Wagner M."/>
            <person name="Jensen G.J."/>
            <person name="Kyrpides N.C."/>
            <person name="Koonin E.V."/>
            <person name="Woyke T."/>
        </authorList>
    </citation>
    <scope>NUCLEOTIDE SEQUENCE</scope>
    <source>
        <strain evidence="1">HKV1</strain>
    </source>
</reference>
<dbReference type="EMBL" id="KY684103">
    <property type="protein sequence ID" value="ARF10303.1"/>
    <property type="molecule type" value="Genomic_DNA"/>
</dbReference>
<sequence length="145" mass="16834">MQLSSNIKIFCSFLQNMGSSMSYDQLYNIKNAKLDQIQINTLDRIFKTKNIEINFSNDIHKLVKCCPHCNYPTYGLATTKKIICDYNNGCGNDWCFDCGKKLCKNWSKNSLYNPNNNFHNNGCCKLAAKKSGEDYYENYCLCYKY</sequence>